<dbReference type="AlphaFoldDB" id="A0A2I0HEY9"/>
<comment type="caution">
    <text evidence="2">The sequence shown here is derived from an EMBL/GenBank/DDBJ whole genome shotgun (WGS) entry which is preliminary data.</text>
</comment>
<accession>A0A2I0HEY9</accession>
<dbReference type="EMBL" id="PGOL01038771">
    <property type="protein sequence ID" value="PKI18378.1"/>
    <property type="molecule type" value="Genomic_DNA"/>
</dbReference>
<evidence type="ECO:0000313" key="2">
    <source>
        <dbReference type="EMBL" id="PKI18378.1"/>
    </source>
</evidence>
<protein>
    <submittedName>
        <fullName evidence="2">Uncharacterized protein</fullName>
    </submittedName>
</protein>
<sequence>MTGTGVLVTGAGGAGDGHGRADTGDARGLRSVTLGDGRGLRSWVALGDAR</sequence>
<feature type="region of interest" description="Disordered" evidence="1">
    <location>
        <begin position="1"/>
        <end position="33"/>
    </location>
</feature>
<gene>
    <name evidence="2" type="ORF">CRG98_049348</name>
</gene>
<evidence type="ECO:0000256" key="1">
    <source>
        <dbReference type="SAM" id="MobiDB-lite"/>
    </source>
</evidence>
<evidence type="ECO:0000313" key="3">
    <source>
        <dbReference type="Proteomes" id="UP000233551"/>
    </source>
</evidence>
<reference evidence="2 3" key="1">
    <citation type="submission" date="2017-11" db="EMBL/GenBank/DDBJ databases">
        <title>De-novo sequencing of pomegranate (Punica granatum L.) genome.</title>
        <authorList>
            <person name="Akparov Z."/>
            <person name="Amiraslanov A."/>
            <person name="Hajiyeva S."/>
            <person name="Abbasov M."/>
            <person name="Kaur K."/>
            <person name="Hamwieh A."/>
            <person name="Solovyev V."/>
            <person name="Salamov A."/>
            <person name="Braich B."/>
            <person name="Kosarev P."/>
            <person name="Mahmoud A."/>
            <person name="Hajiyev E."/>
            <person name="Babayeva S."/>
            <person name="Izzatullayeva V."/>
            <person name="Mammadov A."/>
            <person name="Mammadov A."/>
            <person name="Sharifova S."/>
            <person name="Ojaghi J."/>
            <person name="Eynullazada K."/>
            <person name="Bayramov B."/>
            <person name="Abdulazimova A."/>
            <person name="Shahmuradov I."/>
        </authorList>
    </citation>
    <scope>NUCLEOTIDE SEQUENCE [LARGE SCALE GENOMIC DNA]</scope>
    <source>
        <strain evidence="3">cv. AG2017</strain>
        <tissue evidence="2">Leaf</tissue>
    </source>
</reference>
<proteinExistence type="predicted"/>
<dbReference type="Proteomes" id="UP000233551">
    <property type="component" value="Unassembled WGS sequence"/>
</dbReference>
<name>A0A2I0HEY9_PUNGR</name>
<feature type="compositionally biased region" description="Basic and acidic residues" evidence="1">
    <location>
        <begin position="17"/>
        <end position="28"/>
    </location>
</feature>
<organism evidence="2 3">
    <name type="scientific">Punica granatum</name>
    <name type="common">Pomegranate</name>
    <dbReference type="NCBI Taxonomy" id="22663"/>
    <lineage>
        <taxon>Eukaryota</taxon>
        <taxon>Viridiplantae</taxon>
        <taxon>Streptophyta</taxon>
        <taxon>Embryophyta</taxon>
        <taxon>Tracheophyta</taxon>
        <taxon>Spermatophyta</taxon>
        <taxon>Magnoliopsida</taxon>
        <taxon>eudicotyledons</taxon>
        <taxon>Gunneridae</taxon>
        <taxon>Pentapetalae</taxon>
        <taxon>rosids</taxon>
        <taxon>malvids</taxon>
        <taxon>Myrtales</taxon>
        <taxon>Lythraceae</taxon>
        <taxon>Punica</taxon>
    </lineage>
</organism>
<keyword evidence="3" id="KW-1185">Reference proteome</keyword>